<organism evidence="2 3">
    <name type="scientific">Flavobacterium araucananum</name>
    <dbReference type="NCBI Taxonomy" id="946678"/>
    <lineage>
        <taxon>Bacteria</taxon>
        <taxon>Pseudomonadati</taxon>
        <taxon>Bacteroidota</taxon>
        <taxon>Flavobacteriia</taxon>
        <taxon>Flavobacteriales</taxon>
        <taxon>Flavobacteriaceae</taxon>
        <taxon>Flavobacterium</taxon>
    </lineage>
</organism>
<feature type="domain" description="Stress-response A/B barrel" evidence="1">
    <location>
        <begin position="2"/>
        <end position="91"/>
    </location>
</feature>
<accession>A0A227P734</accession>
<evidence type="ECO:0000313" key="3">
    <source>
        <dbReference type="Proteomes" id="UP000214684"/>
    </source>
</evidence>
<dbReference type="OrthoDB" id="5518399at2"/>
<sequence length="134" mass="15327">MIYHTIRVGFLKEVTEEQKQEVALKFHQMGNEIKSVNFYGVGKDIGGEFEMGAIFALNNIEDYKDYMHNPIHRQMDSLGLPLVKNMISQDLTDDPDPQIKNKIEEIHAKRFENDKELSLLVKGLSSYKGSGIPK</sequence>
<reference evidence="2 3" key="1">
    <citation type="submission" date="2016-11" db="EMBL/GenBank/DDBJ databases">
        <title>Whole genomes of Flavobacteriaceae.</title>
        <authorList>
            <person name="Stine C."/>
            <person name="Li C."/>
            <person name="Tadesse D."/>
        </authorList>
    </citation>
    <scope>NUCLEOTIDE SEQUENCE [LARGE SCALE GENOMIC DNA]</scope>
    <source>
        <strain evidence="2 3">DSM 24704</strain>
    </source>
</reference>
<dbReference type="Pfam" id="PF07876">
    <property type="entry name" value="Dabb"/>
    <property type="match status" value="1"/>
</dbReference>
<dbReference type="SUPFAM" id="SSF54909">
    <property type="entry name" value="Dimeric alpha+beta barrel"/>
    <property type="match status" value="1"/>
</dbReference>
<name>A0A227P734_9FLAO</name>
<dbReference type="RefSeq" id="WP_089480065.1">
    <property type="nucleotide sequence ID" value="NZ_MUGS01000027.1"/>
</dbReference>
<evidence type="ECO:0000259" key="1">
    <source>
        <dbReference type="PROSITE" id="PS51502"/>
    </source>
</evidence>
<dbReference type="Gene3D" id="3.30.70.100">
    <property type="match status" value="1"/>
</dbReference>
<proteinExistence type="predicted"/>
<keyword evidence="3" id="KW-1185">Reference proteome</keyword>
<dbReference type="InterPro" id="IPR013097">
    <property type="entry name" value="Dabb"/>
</dbReference>
<dbReference type="PROSITE" id="PS51502">
    <property type="entry name" value="S_R_A_B_BARREL"/>
    <property type="match status" value="1"/>
</dbReference>
<dbReference type="Proteomes" id="UP000214684">
    <property type="component" value="Unassembled WGS sequence"/>
</dbReference>
<comment type="caution">
    <text evidence="2">The sequence shown here is derived from an EMBL/GenBank/DDBJ whole genome shotgun (WGS) entry which is preliminary data.</text>
</comment>
<dbReference type="AlphaFoldDB" id="A0A227P734"/>
<dbReference type="EMBL" id="MUGS01000027">
    <property type="protein sequence ID" value="OXG05058.1"/>
    <property type="molecule type" value="Genomic_DNA"/>
</dbReference>
<gene>
    <name evidence="2" type="ORF">B0A64_13580</name>
</gene>
<evidence type="ECO:0000313" key="2">
    <source>
        <dbReference type="EMBL" id="OXG05058.1"/>
    </source>
</evidence>
<protein>
    <submittedName>
        <fullName evidence="2">Stress responsive protein</fullName>
    </submittedName>
</protein>
<dbReference type="SMART" id="SM00886">
    <property type="entry name" value="Dabb"/>
    <property type="match status" value="1"/>
</dbReference>
<dbReference type="InterPro" id="IPR011008">
    <property type="entry name" value="Dimeric_a/b-barrel"/>
</dbReference>